<comment type="caution">
    <text evidence="3">The sequence shown here is derived from an EMBL/GenBank/DDBJ whole genome shotgun (WGS) entry which is preliminary data.</text>
</comment>
<dbReference type="Gene3D" id="1.10.630.10">
    <property type="entry name" value="Cytochrome P450"/>
    <property type="match status" value="1"/>
</dbReference>
<evidence type="ECO:0008006" key="5">
    <source>
        <dbReference type="Google" id="ProtNLM"/>
    </source>
</evidence>
<keyword evidence="2" id="KW-0408">Iron</keyword>
<gene>
    <name evidence="3" type="ORF">KDH_07760</name>
</gene>
<keyword evidence="2" id="KW-0503">Monooxygenase</keyword>
<dbReference type="InterPro" id="IPR001128">
    <property type="entry name" value="Cyt_P450"/>
</dbReference>
<keyword evidence="2" id="KW-0349">Heme</keyword>
<dbReference type="Proteomes" id="UP001344906">
    <property type="component" value="Unassembled WGS sequence"/>
</dbReference>
<evidence type="ECO:0000256" key="1">
    <source>
        <dbReference type="ARBA" id="ARBA00010617"/>
    </source>
</evidence>
<sequence>MPDVLATTFNPLAEDPYPFYSRARREEPIMFCPELDAWLVTRYEDIQRILLQPDIFSSSNALTSPVTFYPRTLEELVKGYLPVPIVLNTDGSDHARFRQPLTKTFAPARMRAIEPFIYQVANKLVDAFIAGRHAEIISQFAYPLALEVVLTLLGIPKQDIENTRKWSHDWLILMSMQLEEEQQVACARSTVAFQRYLAQLIAARKAVPQDDLISTLPQSMAPGAEPLTENELVILLQGLILAGHESTTNMIGTGLLLLLRQPELWQELCDHPDYIPQTVEEILRFDAPIQMFARATTREVTVGGVTLPEDASLLLIYGSGNRDEAVFANANEFRLQRTPNHHLAFGHGAHFCVGAALARLEGRIAFEVLCQRLPHLRLAPEQNPTHIPTLLFRGYKQLAVEW</sequence>
<dbReference type="Pfam" id="PF00067">
    <property type="entry name" value="p450"/>
    <property type="match status" value="1"/>
</dbReference>
<dbReference type="InterPro" id="IPR017972">
    <property type="entry name" value="Cyt_P450_CS"/>
</dbReference>
<dbReference type="PANTHER" id="PTHR46696:SF4">
    <property type="entry name" value="BIOTIN BIOSYNTHESIS CYTOCHROME P450"/>
    <property type="match status" value="1"/>
</dbReference>
<evidence type="ECO:0000256" key="2">
    <source>
        <dbReference type="RuleBase" id="RU000461"/>
    </source>
</evidence>
<dbReference type="InterPro" id="IPR036396">
    <property type="entry name" value="Cyt_P450_sf"/>
</dbReference>
<dbReference type="RefSeq" id="WP_338247648.1">
    <property type="nucleotide sequence ID" value="NZ_BSRI01000001.1"/>
</dbReference>
<dbReference type="SUPFAM" id="SSF48264">
    <property type="entry name" value="Cytochrome P450"/>
    <property type="match status" value="1"/>
</dbReference>
<dbReference type="PANTHER" id="PTHR46696">
    <property type="entry name" value="P450, PUTATIVE (EUROFUNG)-RELATED"/>
    <property type="match status" value="1"/>
</dbReference>
<comment type="similarity">
    <text evidence="1 2">Belongs to the cytochrome P450 family.</text>
</comment>
<dbReference type="PRINTS" id="PR00385">
    <property type="entry name" value="P450"/>
</dbReference>
<dbReference type="EMBL" id="BSRI01000001">
    <property type="protein sequence ID" value="GLV53925.1"/>
    <property type="molecule type" value="Genomic_DNA"/>
</dbReference>
<dbReference type="PROSITE" id="PS00086">
    <property type="entry name" value="CYTOCHROME_P450"/>
    <property type="match status" value="1"/>
</dbReference>
<organism evidence="3 4">
    <name type="scientific">Dictyobacter halimunensis</name>
    <dbReference type="NCBI Taxonomy" id="3026934"/>
    <lineage>
        <taxon>Bacteria</taxon>
        <taxon>Bacillati</taxon>
        <taxon>Chloroflexota</taxon>
        <taxon>Ktedonobacteria</taxon>
        <taxon>Ktedonobacterales</taxon>
        <taxon>Dictyobacteraceae</taxon>
        <taxon>Dictyobacter</taxon>
    </lineage>
</organism>
<dbReference type="CDD" id="cd11078">
    <property type="entry name" value="CYP130-like"/>
    <property type="match status" value="1"/>
</dbReference>
<accession>A0ABQ6FND8</accession>
<keyword evidence="4" id="KW-1185">Reference proteome</keyword>
<reference evidence="3 4" key="1">
    <citation type="submission" date="2023-02" db="EMBL/GenBank/DDBJ databases">
        <title>Dictyobacter halimunensis sp. nov., a new member of the class Ktedonobacteria from forest soil in a geothermal area.</title>
        <authorList>
            <person name="Rachmania M.K."/>
            <person name="Ningsih F."/>
            <person name="Sakai Y."/>
            <person name="Yabe S."/>
            <person name="Yokota A."/>
            <person name="Sjamsuridzal W."/>
        </authorList>
    </citation>
    <scope>NUCLEOTIDE SEQUENCE [LARGE SCALE GENOMIC DNA]</scope>
    <source>
        <strain evidence="3 4">S3.2.2.5</strain>
    </source>
</reference>
<keyword evidence="2" id="KW-0479">Metal-binding</keyword>
<evidence type="ECO:0000313" key="4">
    <source>
        <dbReference type="Proteomes" id="UP001344906"/>
    </source>
</evidence>
<protein>
    <recommendedName>
        <fullName evidence="5">Cytochrome P450</fullName>
    </recommendedName>
</protein>
<name>A0ABQ6FND8_9CHLR</name>
<proteinExistence type="inferred from homology"/>
<keyword evidence="2" id="KW-0560">Oxidoreductase</keyword>
<evidence type="ECO:0000313" key="3">
    <source>
        <dbReference type="EMBL" id="GLV53925.1"/>
    </source>
</evidence>
<dbReference type="PRINTS" id="PR00359">
    <property type="entry name" value="BP450"/>
</dbReference>
<dbReference type="InterPro" id="IPR002397">
    <property type="entry name" value="Cyt_P450_B"/>
</dbReference>